<proteinExistence type="inferred from homology"/>
<dbReference type="EMBL" id="LVCJ01000004">
    <property type="protein sequence ID" value="OAL39672.1"/>
    <property type="molecule type" value="Genomic_DNA"/>
</dbReference>
<dbReference type="AlphaFoldDB" id="A0A178DDE0"/>
<reference evidence="5 6" key="1">
    <citation type="submission" date="2016-03" db="EMBL/GenBank/DDBJ databases">
        <title>The draft genome sequence of Fonsecaea nubica causative agent of cutaneous subcutaneous infection in human host.</title>
        <authorList>
            <person name="Costa F."/>
            <person name="Sybren D.H."/>
            <person name="Raittz R.T."/>
            <person name="Weiss V.A."/>
            <person name="Leao A.C."/>
            <person name="Gomes R."/>
            <person name="De Souza E.M."/>
            <person name="Pedrosa F.O."/>
            <person name="Steffens M.B."/>
            <person name="Bombassaro A."/>
            <person name="Tadra-Sfeir M.Z."/>
            <person name="Moreno L.F."/>
            <person name="Najafzadeh M.J."/>
            <person name="Felipe M.S."/>
            <person name="Teixeira M."/>
            <person name="Sun J."/>
            <person name="Xi L."/>
            <person name="Castro M.A."/>
            <person name="Vicente V.A."/>
        </authorList>
    </citation>
    <scope>NUCLEOTIDE SEQUENCE [LARGE SCALE GENOMIC DNA]</scope>
    <source>
        <strain evidence="5 6">CBS 269.64</strain>
    </source>
</reference>
<dbReference type="RefSeq" id="XP_022504684.1">
    <property type="nucleotide sequence ID" value="XM_022639376.1"/>
</dbReference>
<evidence type="ECO:0000256" key="2">
    <source>
        <dbReference type="ARBA" id="ARBA00023002"/>
    </source>
</evidence>
<dbReference type="OrthoDB" id="48988at2759"/>
<dbReference type="Proteomes" id="UP000185904">
    <property type="component" value="Unassembled WGS sequence"/>
</dbReference>
<evidence type="ECO:0000313" key="5">
    <source>
        <dbReference type="EMBL" id="OAL39672.1"/>
    </source>
</evidence>
<gene>
    <name evidence="5" type="ORF">AYO20_01069</name>
</gene>
<keyword evidence="1" id="KW-0521">NADP</keyword>
<dbReference type="InterPro" id="IPR050523">
    <property type="entry name" value="AKR_Detox_Biosynth"/>
</dbReference>
<dbReference type="SUPFAM" id="SSF51430">
    <property type="entry name" value="NAD(P)-linked oxidoreductase"/>
    <property type="match status" value="1"/>
</dbReference>
<keyword evidence="6" id="KW-1185">Reference proteome</keyword>
<comment type="similarity">
    <text evidence="3">Belongs to the aldo/keto reductase family. Aldo/keto reductase 2 subfamily.</text>
</comment>
<organism evidence="5 6">
    <name type="scientific">Fonsecaea nubica</name>
    <dbReference type="NCBI Taxonomy" id="856822"/>
    <lineage>
        <taxon>Eukaryota</taxon>
        <taxon>Fungi</taxon>
        <taxon>Dikarya</taxon>
        <taxon>Ascomycota</taxon>
        <taxon>Pezizomycotina</taxon>
        <taxon>Eurotiomycetes</taxon>
        <taxon>Chaetothyriomycetidae</taxon>
        <taxon>Chaetothyriales</taxon>
        <taxon>Herpotrichiellaceae</taxon>
        <taxon>Fonsecaea</taxon>
    </lineage>
</organism>
<dbReference type="GO" id="GO:0016491">
    <property type="term" value="F:oxidoreductase activity"/>
    <property type="evidence" value="ECO:0007669"/>
    <property type="project" value="UniProtKB-KW"/>
</dbReference>
<dbReference type="Gene3D" id="3.20.20.100">
    <property type="entry name" value="NADP-dependent oxidoreductase domain"/>
    <property type="match status" value="1"/>
</dbReference>
<sequence>MSRDNPEAAKRMFDQPQPHSLLGYHRQLAPAASLKVSPLCLGAMNLGEAWKYFMGAVNKTVAFEILDCFYEHGGNFIDTASDYQDGESEAFVGEWMAARGNRDEMVISTKYGTGWKKHLKGDVIQTNFGGLNAKNLRHSLDASLRKLQTDFVDILYVHWWDYAASIPEIMHALNDVVAQGKVLYLGISATPAWIVARANEYARCHNLRPFVIYQGRWSAACRDLEREIIPMCRAEGMAIGPWGVMEGGKFKTKEEREAGSVRGRLYPGSEAELRVSEALEAIAQRKQARLTDIALAYVMHKTPYVFPVVGARTPEQLKQNIEALSVSLGRHDIEEIESVAAFDRGFPYNLLMLDNQAQPEDISGHLSYNDVPQNRAYGHVRTVPYPQALFGGPLEN</sequence>
<evidence type="ECO:0000256" key="3">
    <source>
        <dbReference type="ARBA" id="ARBA00038157"/>
    </source>
</evidence>
<name>A0A178DDE0_9EURO</name>
<dbReference type="InterPro" id="IPR036812">
    <property type="entry name" value="NAD(P)_OxRdtase_dom_sf"/>
</dbReference>
<dbReference type="Pfam" id="PF00248">
    <property type="entry name" value="Aldo_ket_red"/>
    <property type="match status" value="1"/>
</dbReference>
<protein>
    <recommendedName>
        <fullName evidence="4">NADP-dependent oxidoreductase domain-containing protein</fullName>
    </recommendedName>
</protein>
<feature type="domain" description="NADP-dependent oxidoreductase" evidence="4">
    <location>
        <begin position="38"/>
        <end position="340"/>
    </location>
</feature>
<evidence type="ECO:0000259" key="4">
    <source>
        <dbReference type="Pfam" id="PF00248"/>
    </source>
</evidence>
<dbReference type="InterPro" id="IPR023210">
    <property type="entry name" value="NADP_OxRdtase_dom"/>
</dbReference>
<evidence type="ECO:0000313" key="6">
    <source>
        <dbReference type="Proteomes" id="UP000185904"/>
    </source>
</evidence>
<dbReference type="GeneID" id="34584494"/>
<evidence type="ECO:0000256" key="1">
    <source>
        <dbReference type="ARBA" id="ARBA00022857"/>
    </source>
</evidence>
<accession>A0A178DDE0</accession>
<keyword evidence="2" id="KW-0560">Oxidoreductase</keyword>
<dbReference type="PANTHER" id="PTHR43364">
    <property type="entry name" value="NADH-SPECIFIC METHYLGLYOXAL REDUCTASE-RELATED"/>
    <property type="match status" value="1"/>
</dbReference>
<comment type="caution">
    <text evidence="5">The sequence shown here is derived from an EMBL/GenBank/DDBJ whole genome shotgun (WGS) entry which is preliminary data.</text>
</comment>
<dbReference type="PANTHER" id="PTHR43364:SF7">
    <property type="entry name" value="NADP-DEPENDENT OXIDOREDUCTASE DOMAIN-CONTAINING PROTEIN-RELATED"/>
    <property type="match status" value="1"/>
</dbReference>